<dbReference type="SMART" id="SM00901">
    <property type="entry name" value="FRG"/>
    <property type="match status" value="1"/>
</dbReference>
<sequence>MQRRPTADIRLRTPPKVRTRNVTWEQFKRAIAPTLESNGAWFFRGQRDSKWRLQTSLHRTTIVRNIPELKRYFEVVVPKVHDALEAWTGKAWNYSHPLGLAELLAFLQHNGFPTPLLDWSLSPYVAAYFAYEGINHFAPQSDRVSIYSFHATAWQGCFRQATDVGDPTPHVSILTPRMVGNHKLALQQGCFTWSNLPDVETHIRLNEAREQRFLTKYNLPTSERPRVMAELKLMGITAVNLMPSVESVCKKALEDLIGLAPIEKGT</sequence>
<keyword evidence="3" id="KW-1185">Reference proteome</keyword>
<evidence type="ECO:0000313" key="3">
    <source>
        <dbReference type="Proteomes" id="UP001495147"/>
    </source>
</evidence>
<name>A0ABV0G3T5_9BURK</name>
<proteinExistence type="predicted"/>
<organism evidence="2 3">
    <name type="scientific">Roseateles paludis</name>
    <dbReference type="NCBI Taxonomy" id="3145238"/>
    <lineage>
        <taxon>Bacteria</taxon>
        <taxon>Pseudomonadati</taxon>
        <taxon>Pseudomonadota</taxon>
        <taxon>Betaproteobacteria</taxon>
        <taxon>Burkholderiales</taxon>
        <taxon>Sphaerotilaceae</taxon>
        <taxon>Roseateles</taxon>
    </lineage>
</organism>
<evidence type="ECO:0000313" key="2">
    <source>
        <dbReference type="EMBL" id="MEO3692393.1"/>
    </source>
</evidence>
<comment type="caution">
    <text evidence="2">The sequence shown here is derived from an EMBL/GenBank/DDBJ whole genome shotgun (WGS) entry which is preliminary data.</text>
</comment>
<dbReference type="EMBL" id="JBDPZD010000003">
    <property type="protein sequence ID" value="MEO3692393.1"/>
    <property type="molecule type" value="Genomic_DNA"/>
</dbReference>
<evidence type="ECO:0000259" key="1">
    <source>
        <dbReference type="SMART" id="SM00901"/>
    </source>
</evidence>
<accession>A0ABV0G3T5</accession>
<gene>
    <name evidence="2" type="ORF">ABDJ85_13010</name>
</gene>
<protein>
    <submittedName>
        <fullName evidence="2">FRG domain-containing protein</fullName>
    </submittedName>
</protein>
<reference evidence="2 3" key="1">
    <citation type="submission" date="2024-05" db="EMBL/GenBank/DDBJ databases">
        <title>Roseateles sp. DJS-2-20 16S ribosomal RNA gene Genome sequencing and assembly.</title>
        <authorList>
            <person name="Woo H."/>
        </authorList>
    </citation>
    <scope>NUCLEOTIDE SEQUENCE [LARGE SCALE GENOMIC DNA]</scope>
    <source>
        <strain evidence="2 3">DJS-2-20</strain>
    </source>
</reference>
<dbReference type="Proteomes" id="UP001495147">
    <property type="component" value="Unassembled WGS sequence"/>
</dbReference>
<dbReference type="Pfam" id="PF08867">
    <property type="entry name" value="FRG"/>
    <property type="match status" value="1"/>
</dbReference>
<dbReference type="InterPro" id="IPR014966">
    <property type="entry name" value="FRG-dom"/>
</dbReference>
<feature type="domain" description="FRG" evidence="1">
    <location>
        <begin position="37"/>
        <end position="145"/>
    </location>
</feature>
<dbReference type="RefSeq" id="WP_347705211.1">
    <property type="nucleotide sequence ID" value="NZ_JBDPZD010000003.1"/>
</dbReference>